<gene>
    <name evidence="1" type="ORF">THTE_0662</name>
</gene>
<name>A0A286RBC1_9BACT</name>
<evidence type="ECO:0000313" key="1">
    <source>
        <dbReference type="EMBL" id="ASV73264.1"/>
    </source>
</evidence>
<organism evidence="1 2">
    <name type="scientific">Thermogutta terrifontis</name>
    <dbReference type="NCBI Taxonomy" id="1331910"/>
    <lineage>
        <taxon>Bacteria</taxon>
        <taxon>Pseudomonadati</taxon>
        <taxon>Planctomycetota</taxon>
        <taxon>Planctomycetia</taxon>
        <taxon>Pirellulales</taxon>
        <taxon>Thermoguttaceae</taxon>
        <taxon>Thermogutta</taxon>
    </lineage>
</organism>
<sequence length="39" mass="4352">MRIPIVWFGASGSTPTGHRRAIRADGKVVKAKAFTKKRR</sequence>
<keyword evidence="2" id="KW-1185">Reference proteome</keyword>
<evidence type="ECO:0000313" key="2">
    <source>
        <dbReference type="Proteomes" id="UP000215086"/>
    </source>
</evidence>
<dbReference type="EMBL" id="CP018477">
    <property type="protein sequence ID" value="ASV73264.1"/>
    <property type="molecule type" value="Genomic_DNA"/>
</dbReference>
<reference evidence="1 2" key="1">
    <citation type="journal article" name="Front. Microbiol.">
        <title>Sugar Metabolism of the First Thermophilic Planctomycete Thermogutta terrifontis: Comparative Genomic and Transcriptomic Approaches.</title>
        <authorList>
            <person name="Elcheninov A.G."/>
            <person name="Menzel P."/>
            <person name="Gudbergsdottir S.R."/>
            <person name="Slesarev A.I."/>
            <person name="Kadnikov V.V."/>
            <person name="Krogh A."/>
            <person name="Bonch-Osmolovskaya E.A."/>
            <person name="Peng X."/>
            <person name="Kublanov I.V."/>
        </authorList>
    </citation>
    <scope>NUCLEOTIDE SEQUENCE [LARGE SCALE GENOMIC DNA]</scope>
    <source>
        <strain evidence="1 2">R1</strain>
    </source>
</reference>
<dbReference type="AlphaFoldDB" id="A0A286RBC1"/>
<dbReference type="Proteomes" id="UP000215086">
    <property type="component" value="Chromosome"/>
</dbReference>
<dbReference type="KEGG" id="ttf:THTE_0662"/>
<protein>
    <submittedName>
        <fullName evidence="1">Uncharacterized protein</fullName>
    </submittedName>
</protein>
<proteinExistence type="predicted"/>
<accession>A0A286RBC1</accession>